<sequence>MIKLETKFDISIASLESNIKVTHLLFLAWASETRTKATTASFEEWVDTVESISPSDEQKK</sequence>
<gene>
    <name evidence="1" type="ORF">UFOVP419_46</name>
</gene>
<evidence type="ECO:0000313" key="1">
    <source>
        <dbReference type="EMBL" id="CAB4141816.1"/>
    </source>
</evidence>
<protein>
    <submittedName>
        <fullName evidence="1">Uncharacterized protein</fullName>
    </submittedName>
</protein>
<name>A0A6J5M9V8_9CAUD</name>
<dbReference type="EMBL" id="LR796401">
    <property type="protein sequence ID" value="CAB4141816.1"/>
    <property type="molecule type" value="Genomic_DNA"/>
</dbReference>
<reference evidence="1" key="1">
    <citation type="submission" date="2020-04" db="EMBL/GenBank/DDBJ databases">
        <authorList>
            <person name="Chiriac C."/>
            <person name="Salcher M."/>
            <person name="Ghai R."/>
            <person name="Kavagutti S V."/>
        </authorList>
    </citation>
    <scope>NUCLEOTIDE SEQUENCE</scope>
</reference>
<accession>A0A6J5M9V8</accession>
<proteinExistence type="predicted"/>
<organism evidence="1">
    <name type="scientific">uncultured Caudovirales phage</name>
    <dbReference type="NCBI Taxonomy" id="2100421"/>
    <lineage>
        <taxon>Viruses</taxon>
        <taxon>Duplodnaviria</taxon>
        <taxon>Heunggongvirae</taxon>
        <taxon>Uroviricota</taxon>
        <taxon>Caudoviricetes</taxon>
        <taxon>Peduoviridae</taxon>
        <taxon>Maltschvirus</taxon>
        <taxon>Maltschvirus maltsch</taxon>
    </lineage>
</organism>